<gene>
    <name evidence="13" type="ORF">TCAL_03905</name>
</gene>
<evidence type="ECO:0000256" key="1">
    <source>
        <dbReference type="ARBA" id="ARBA00022659"/>
    </source>
</evidence>
<dbReference type="InterPro" id="IPR018114">
    <property type="entry name" value="TRYPSIN_HIS"/>
</dbReference>
<evidence type="ECO:0000256" key="4">
    <source>
        <dbReference type="ARBA" id="ARBA00022801"/>
    </source>
</evidence>
<keyword evidence="6 10" id="KW-0720">Serine protease</keyword>
<evidence type="ECO:0000313" key="14">
    <source>
        <dbReference type="Proteomes" id="UP000318571"/>
    </source>
</evidence>
<dbReference type="AlphaFoldDB" id="A0A553NF90"/>
<dbReference type="SUPFAM" id="SSF50494">
    <property type="entry name" value="Trypsin-like serine proteases"/>
    <property type="match status" value="1"/>
</dbReference>
<dbReference type="GO" id="GO:0042381">
    <property type="term" value="P:hemolymph coagulation"/>
    <property type="evidence" value="ECO:0007669"/>
    <property type="project" value="UniProtKB-KW"/>
</dbReference>
<reference evidence="13 14" key="1">
    <citation type="journal article" date="2018" name="Nat. Ecol. Evol.">
        <title>Genomic signatures of mitonuclear coevolution across populations of Tigriopus californicus.</title>
        <authorList>
            <person name="Barreto F.S."/>
            <person name="Watson E.T."/>
            <person name="Lima T.G."/>
            <person name="Willett C.S."/>
            <person name="Edmands S."/>
            <person name="Li W."/>
            <person name="Burton R.S."/>
        </authorList>
    </citation>
    <scope>NUCLEOTIDE SEQUENCE [LARGE SCALE GENOMIC DNA]</scope>
    <source>
        <strain evidence="13 14">San Diego</strain>
    </source>
</reference>
<evidence type="ECO:0000256" key="6">
    <source>
        <dbReference type="ARBA" id="ARBA00022825"/>
    </source>
</evidence>
<protein>
    <recommendedName>
        <fullName evidence="9">limulus clotting factor C</fullName>
        <ecNumber evidence="9">3.4.21.84</ecNumber>
    </recommendedName>
</protein>
<dbReference type="InterPro" id="IPR001314">
    <property type="entry name" value="Peptidase_S1A"/>
</dbReference>
<dbReference type="Proteomes" id="UP000318571">
    <property type="component" value="Chromosome 10"/>
</dbReference>
<evidence type="ECO:0000259" key="12">
    <source>
        <dbReference type="PROSITE" id="PS50240"/>
    </source>
</evidence>
<keyword evidence="7" id="KW-1015">Disulfide bond</keyword>
<evidence type="ECO:0000256" key="10">
    <source>
        <dbReference type="RuleBase" id="RU363034"/>
    </source>
</evidence>
<evidence type="ECO:0000256" key="9">
    <source>
        <dbReference type="ARBA" id="ARBA00066707"/>
    </source>
</evidence>
<dbReference type="Pfam" id="PF00089">
    <property type="entry name" value="Trypsin"/>
    <property type="match status" value="1"/>
</dbReference>
<dbReference type="PRINTS" id="PR00722">
    <property type="entry name" value="CHYMOTRYPSIN"/>
</dbReference>
<evidence type="ECO:0000256" key="7">
    <source>
        <dbReference type="ARBA" id="ARBA00023157"/>
    </source>
</evidence>
<dbReference type="PANTHER" id="PTHR24252">
    <property type="entry name" value="ACROSIN-RELATED"/>
    <property type="match status" value="1"/>
</dbReference>
<sequence length="448" mass="49883">MAEARGIKANSFDILFNPSGKNSVVAHNNDRLILTPETLKYNLQCFQGPVHTTINHHNHHYYPYPNQVGPLPPPKIVKRGNWVANPPKDVGSKDQKKSSARGRWYSDTCVFMLCIVFLTLAVLILVIILLLREFQDRSQSRPCSQADIQCQTLSVRMECGLANRKTMYTPTPASQTLSGQLTQGVFTLEKVVGGEEVEVNEYPWQVALEPLQSESWTYRPFCGGTLMNDEWVMTAAHCFKGQRISRVQVVLGDHDVTNMTETTRVIRTVRELIIHPDYSVTTNAYDLALLRLDDPIPFEYVPNVRPICFPLQIPENGEQVVVSGWGKTNVFDELTSDVLREATLTVIDSDQCEALLSQDIKSSMICAGDLTGARDSCSGDSGGPLMQQNGVNYEIVGVTSWGIGRRKLVGPDYRNGKRASKIRNSSTQSLEGGTFVSLCAYNDQDSMK</sequence>
<dbReference type="GO" id="GO:0006508">
    <property type="term" value="P:proteolysis"/>
    <property type="evidence" value="ECO:0007669"/>
    <property type="project" value="UniProtKB-KW"/>
</dbReference>
<keyword evidence="3" id="KW-0732">Signal</keyword>
<evidence type="ECO:0000313" key="13">
    <source>
        <dbReference type="EMBL" id="TRY64075.1"/>
    </source>
</evidence>
<keyword evidence="14" id="KW-1185">Reference proteome</keyword>
<dbReference type="EC" id="3.4.21.84" evidence="9"/>
<comment type="caution">
    <text evidence="13">The sequence shown here is derived from an EMBL/GenBank/DDBJ whole genome shotgun (WGS) entry which is preliminary data.</text>
</comment>
<organism evidence="13 14">
    <name type="scientific">Tigriopus californicus</name>
    <name type="common">Marine copepod</name>
    <dbReference type="NCBI Taxonomy" id="6832"/>
    <lineage>
        <taxon>Eukaryota</taxon>
        <taxon>Metazoa</taxon>
        <taxon>Ecdysozoa</taxon>
        <taxon>Arthropoda</taxon>
        <taxon>Crustacea</taxon>
        <taxon>Multicrustacea</taxon>
        <taxon>Hexanauplia</taxon>
        <taxon>Copepoda</taxon>
        <taxon>Harpacticoida</taxon>
        <taxon>Harpacticidae</taxon>
        <taxon>Tigriopus</taxon>
    </lineage>
</organism>
<proteinExistence type="predicted"/>
<evidence type="ECO:0000256" key="2">
    <source>
        <dbReference type="ARBA" id="ARBA00022670"/>
    </source>
</evidence>
<dbReference type="InterPro" id="IPR033116">
    <property type="entry name" value="TRYPSIN_SER"/>
</dbReference>
<evidence type="ECO:0000256" key="11">
    <source>
        <dbReference type="SAM" id="Phobius"/>
    </source>
</evidence>
<evidence type="ECO:0000256" key="5">
    <source>
        <dbReference type="ARBA" id="ARBA00022820"/>
    </source>
</evidence>
<name>A0A553NF90_TIGCA</name>
<feature type="domain" description="Peptidase S1" evidence="12">
    <location>
        <begin position="191"/>
        <end position="448"/>
    </location>
</feature>
<dbReference type="FunFam" id="2.40.10.10:FF:000120">
    <property type="entry name" value="Putative serine protease"/>
    <property type="match status" value="1"/>
</dbReference>
<dbReference type="PANTHER" id="PTHR24252:SF7">
    <property type="entry name" value="HYALIN"/>
    <property type="match status" value="1"/>
</dbReference>
<keyword evidence="11" id="KW-0472">Membrane</keyword>
<dbReference type="Gene3D" id="2.40.10.10">
    <property type="entry name" value="Trypsin-like serine proteases"/>
    <property type="match status" value="1"/>
</dbReference>
<dbReference type="PROSITE" id="PS00135">
    <property type="entry name" value="TRYPSIN_SER"/>
    <property type="match status" value="1"/>
</dbReference>
<evidence type="ECO:0000256" key="8">
    <source>
        <dbReference type="ARBA" id="ARBA00052079"/>
    </source>
</evidence>
<comment type="catalytic activity">
    <reaction evidence="8">
        <text>Selective cleavage of 103-Arg-|-Ser-104 and 124-Ile-|-Ile-125 bonds in Limulus clotting factor B to form activated factor B. Cleavage of -Pro-Arg-|-Xaa- bonds in synthetic substrates.</text>
        <dbReference type="EC" id="3.4.21.84"/>
    </reaction>
</comment>
<dbReference type="GO" id="GO:0004252">
    <property type="term" value="F:serine-type endopeptidase activity"/>
    <property type="evidence" value="ECO:0007669"/>
    <property type="project" value="InterPro"/>
</dbReference>
<keyword evidence="2 10" id="KW-0645">Protease</keyword>
<accession>A0A553NF90</accession>
<dbReference type="PROSITE" id="PS50240">
    <property type="entry name" value="TRYPSIN_DOM"/>
    <property type="match status" value="1"/>
</dbReference>
<keyword evidence="1" id="KW-0768">Sushi</keyword>
<dbReference type="PROSITE" id="PS00134">
    <property type="entry name" value="TRYPSIN_HIS"/>
    <property type="match status" value="1"/>
</dbReference>
<dbReference type="InterPro" id="IPR009003">
    <property type="entry name" value="Peptidase_S1_PA"/>
</dbReference>
<keyword evidence="4 10" id="KW-0378">Hydrolase</keyword>
<keyword evidence="5" id="KW-0353">Hemolymph clotting</keyword>
<dbReference type="CDD" id="cd00190">
    <property type="entry name" value="Tryp_SPc"/>
    <property type="match status" value="1"/>
</dbReference>
<dbReference type="EMBL" id="VCGU01000458">
    <property type="protein sequence ID" value="TRY64075.1"/>
    <property type="molecule type" value="Genomic_DNA"/>
</dbReference>
<evidence type="ECO:0000256" key="3">
    <source>
        <dbReference type="ARBA" id="ARBA00022729"/>
    </source>
</evidence>
<keyword evidence="11" id="KW-0812">Transmembrane</keyword>
<keyword evidence="11" id="KW-1133">Transmembrane helix</keyword>
<dbReference type="SMART" id="SM00020">
    <property type="entry name" value="Tryp_SPc"/>
    <property type="match status" value="1"/>
</dbReference>
<dbReference type="InterPro" id="IPR043504">
    <property type="entry name" value="Peptidase_S1_PA_chymotrypsin"/>
</dbReference>
<feature type="transmembrane region" description="Helical" evidence="11">
    <location>
        <begin position="110"/>
        <end position="131"/>
    </location>
</feature>
<dbReference type="STRING" id="6832.A0A553NF90"/>
<dbReference type="InterPro" id="IPR001254">
    <property type="entry name" value="Trypsin_dom"/>
</dbReference>